<comment type="caution">
    <text evidence="2">The sequence shown here is derived from an EMBL/GenBank/DDBJ whole genome shotgun (WGS) entry which is preliminary data.</text>
</comment>
<dbReference type="EMBL" id="JADNYJ010000066">
    <property type="protein sequence ID" value="KAF8893724.1"/>
    <property type="molecule type" value="Genomic_DNA"/>
</dbReference>
<feature type="compositionally biased region" description="Acidic residues" evidence="1">
    <location>
        <begin position="95"/>
        <end position="108"/>
    </location>
</feature>
<name>A0A9P5NMJ7_GYMJU</name>
<evidence type="ECO:0000313" key="3">
    <source>
        <dbReference type="Proteomes" id="UP000724874"/>
    </source>
</evidence>
<accession>A0A9P5NMJ7</accession>
<reference evidence="2" key="1">
    <citation type="submission" date="2020-11" db="EMBL/GenBank/DDBJ databases">
        <authorList>
            <consortium name="DOE Joint Genome Institute"/>
            <person name="Ahrendt S."/>
            <person name="Riley R."/>
            <person name="Andreopoulos W."/>
            <person name="LaButti K."/>
            <person name="Pangilinan J."/>
            <person name="Ruiz-duenas F.J."/>
            <person name="Barrasa J.M."/>
            <person name="Sanchez-Garcia M."/>
            <person name="Camarero S."/>
            <person name="Miyauchi S."/>
            <person name="Serrano A."/>
            <person name="Linde D."/>
            <person name="Babiker R."/>
            <person name="Drula E."/>
            <person name="Ayuso-Fernandez I."/>
            <person name="Pacheco R."/>
            <person name="Padilla G."/>
            <person name="Ferreira P."/>
            <person name="Barriuso J."/>
            <person name="Kellner H."/>
            <person name="Castanera R."/>
            <person name="Alfaro M."/>
            <person name="Ramirez L."/>
            <person name="Pisabarro A.G."/>
            <person name="Kuo A."/>
            <person name="Tritt A."/>
            <person name="Lipzen A."/>
            <person name="He G."/>
            <person name="Yan M."/>
            <person name="Ng V."/>
            <person name="Cullen D."/>
            <person name="Martin F."/>
            <person name="Rosso M.-N."/>
            <person name="Henrissat B."/>
            <person name="Hibbett D."/>
            <person name="Martinez A.T."/>
            <person name="Grigoriev I.V."/>
        </authorList>
    </citation>
    <scope>NUCLEOTIDE SEQUENCE</scope>
    <source>
        <strain evidence="2">AH 44721</strain>
    </source>
</reference>
<organism evidence="2 3">
    <name type="scientific">Gymnopilus junonius</name>
    <name type="common">Spectacular rustgill mushroom</name>
    <name type="synonym">Gymnopilus spectabilis subsp. junonius</name>
    <dbReference type="NCBI Taxonomy" id="109634"/>
    <lineage>
        <taxon>Eukaryota</taxon>
        <taxon>Fungi</taxon>
        <taxon>Dikarya</taxon>
        <taxon>Basidiomycota</taxon>
        <taxon>Agaricomycotina</taxon>
        <taxon>Agaricomycetes</taxon>
        <taxon>Agaricomycetidae</taxon>
        <taxon>Agaricales</taxon>
        <taxon>Agaricineae</taxon>
        <taxon>Hymenogastraceae</taxon>
        <taxon>Gymnopilus</taxon>
    </lineage>
</organism>
<dbReference type="OrthoDB" id="2553859at2759"/>
<gene>
    <name evidence="2" type="ORF">CPB84DRAFT_1848621</name>
</gene>
<keyword evidence="3" id="KW-1185">Reference proteome</keyword>
<feature type="region of interest" description="Disordered" evidence="1">
    <location>
        <begin position="86"/>
        <end position="116"/>
    </location>
</feature>
<dbReference type="Proteomes" id="UP000724874">
    <property type="component" value="Unassembled WGS sequence"/>
</dbReference>
<sequence>MSLSSSKKIKITYDLKPPNGVEAGDKPTTRSFEFEVSTPTVNSNEKEAVDVKAYCAALRKTLEVARNDVGDELTAWRDLVGKAELIKEPKKGSGGEEDEDEIDDEEEPWIWAMMLE</sequence>
<protein>
    <submittedName>
        <fullName evidence="2">Uncharacterized protein</fullName>
    </submittedName>
</protein>
<evidence type="ECO:0000256" key="1">
    <source>
        <dbReference type="SAM" id="MobiDB-lite"/>
    </source>
</evidence>
<evidence type="ECO:0000313" key="2">
    <source>
        <dbReference type="EMBL" id="KAF8893724.1"/>
    </source>
</evidence>
<proteinExistence type="predicted"/>
<dbReference type="AlphaFoldDB" id="A0A9P5NMJ7"/>